<keyword evidence="7 13" id="KW-0472">Membrane</keyword>
<gene>
    <name evidence="14" type="primary">PORCN</name>
</gene>
<comment type="subcellular location">
    <subcellularLocation>
        <location evidence="1">Endoplasmic reticulum membrane</location>
        <topology evidence="1">Multi-pass membrane protein</topology>
    </subcellularLocation>
</comment>
<evidence type="ECO:0000256" key="3">
    <source>
        <dbReference type="ARBA" id="ARBA00022687"/>
    </source>
</evidence>
<comment type="catalytic activity">
    <reaction evidence="12">
        <text>[Wnt protein]-L-serine + (9Z)-hexadecenoyl-CoA = [Wnt protein]-O-(9Z)-hexadecenoyl-L-serine + CoA</text>
        <dbReference type="Rhea" id="RHEA:45336"/>
        <dbReference type="Rhea" id="RHEA-COMP:11170"/>
        <dbReference type="Rhea" id="RHEA-COMP:11171"/>
        <dbReference type="ChEBI" id="CHEBI:29999"/>
        <dbReference type="ChEBI" id="CHEBI:57287"/>
        <dbReference type="ChEBI" id="CHEBI:61540"/>
        <dbReference type="ChEBI" id="CHEBI:85189"/>
        <dbReference type="EC" id="2.3.1.250"/>
    </reaction>
</comment>
<dbReference type="Proteomes" id="UP000029965">
    <property type="component" value="Chromosome X"/>
</dbReference>
<evidence type="ECO:0000256" key="11">
    <source>
        <dbReference type="ARBA" id="ARBA00040371"/>
    </source>
</evidence>
<feature type="transmembrane region" description="Helical" evidence="13">
    <location>
        <begin position="146"/>
        <end position="165"/>
    </location>
</feature>
<keyword evidence="2" id="KW-0808">Transferase</keyword>
<dbReference type="Pfam" id="PF03062">
    <property type="entry name" value="MBOAT"/>
    <property type="match status" value="1"/>
</dbReference>
<dbReference type="AlphaFoldDB" id="A0A0D9RLF1"/>
<evidence type="ECO:0000256" key="8">
    <source>
        <dbReference type="ARBA" id="ARBA00023315"/>
    </source>
</evidence>
<keyword evidence="5" id="KW-0256">Endoplasmic reticulum</keyword>
<evidence type="ECO:0000256" key="13">
    <source>
        <dbReference type="SAM" id="Phobius"/>
    </source>
</evidence>
<dbReference type="GO" id="GO:0099072">
    <property type="term" value="P:regulation of postsynaptic membrane neurotransmitter receptor levels"/>
    <property type="evidence" value="ECO:0007669"/>
    <property type="project" value="Ensembl"/>
</dbReference>
<evidence type="ECO:0000256" key="1">
    <source>
        <dbReference type="ARBA" id="ARBA00004477"/>
    </source>
</evidence>
<dbReference type="GO" id="GO:0061355">
    <property type="term" value="P:Wnt protein secretion"/>
    <property type="evidence" value="ECO:0007669"/>
    <property type="project" value="TreeGrafter"/>
</dbReference>
<evidence type="ECO:0000256" key="9">
    <source>
        <dbReference type="ARBA" id="ARBA00038269"/>
    </source>
</evidence>
<organism evidence="14 15">
    <name type="scientific">Chlorocebus sabaeus</name>
    <name type="common">Green monkey</name>
    <name type="synonym">Simia sabaea</name>
    <dbReference type="NCBI Taxonomy" id="60711"/>
    <lineage>
        <taxon>Eukaryota</taxon>
        <taxon>Metazoa</taxon>
        <taxon>Chordata</taxon>
        <taxon>Craniata</taxon>
        <taxon>Vertebrata</taxon>
        <taxon>Euteleostomi</taxon>
        <taxon>Mammalia</taxon>
        <taxon>Eutheria</taxon>
        <taxon>Euarchontoglires</taxon>
        <taxon>Primates</taxon>
        <taxon>Haplorrhini</taxon>
        <taxon>Catarrhini</taxon>
        <taxon>Cercopithecidae</taxon>
        <taxon>Cercopithecinae</taxon>
        <taxon>Chlorocebus</taxon>
    </lineage>
</organism>
<feature type="transmembrane region" description="Helical" evidence="13">
    <location>
        <begin position="208"/>
        <end position="227"/>
    </location>
</feature>
<dbReference type="GeneID" id="103231923"/>
<proteinExistence type="inferred from homology"/>
<evidence type="ECO:0000313" key="14">
    <source>
        <dbReference type="Ensembl" id="ENSCSAP00000009440.1"/>
    </source>
</evidence>
<evidence type="ECO:0000313" key="15">
    <source>
        <dbReference type="Proteomes" id="UP000029965"/>
    </source>
</evidence>
<reference evidence="14 15" key="1">
    <citation type="submission" date="2014-03" db="EMBL/GenBank/DDBJ databases">
        <authorList>
            <person name="Warren W."/>
            <person name="Wilson R.K."/>
        </authorList>
    </citation>
    <scope>NUCLEOTIDE SEQUENCE</scope>
</reference>
<keyword evidence="15" id="KW-1185">Reference proteome</keyword>
<feature type="transmembrane region" description="Helical" evidence="13">
    <location>
        <begin position="388"/>
        <end position="410"/>
    </location>
</feature>
<dbReference type="Ensembl" id="ENSCSAT00000011367.1">
    <property type="protein sequence ID" value="ENSCSAP00000009440.1"/>
    <property type="gene ID" value="ENSCSAG00000013270.1"/>
</dbReference>
<dbReference type="EMBL" id="AQIB01149404">
    <property type="status" value="NOT_ANNOTATED_CDS"/>
    <property type="molecule type" value="Genomic_DNA"/>
</dbReference>
<evidence type="ECO:0000256" key="12">
    <source>
        <dbReference type="ARBA" id="ARBA00047978"/>
    </source>
</evidence>
<keyword evidence="6 13" id="KW-1133">Transmembrane helix</keyword>
<evidence type="ECO:0000256" key="10">
    <source>
        <dbReference type="ARBA" id="ARBA00038867"/>
    </source>
</evidence>
<dbReference type="Bgee" id="ENSCSAG00000013270">
    <property type="expression patterns" value="Expressed in caudate nucleus and 7 other cell types or tissues"/>
</dbReference>
<name>A0A0D9RLF1_CHLSB</name>
<evidence type="ECO:0000256" key="7">
    <source>
        <dbReference type="ARBA" id="ARBA00023136"/>
    </source>
</evidence>
<keyword evidence="3" id="KW-0879">Wnt signaling pathway</keyword>
<dbReference type="STRING" id="60711.ENSCSAP00000009440"/>
<dbReference type="EMBL" id="AQIB01149403">
    <property type="status" value="NOT_ANNOTATED_CDS"/>
    <property type="molecule type" value="Genomic_DNA"/>
</dbReference>
<dbReference type="GeneTree" id="ENSGT01030000234564"/>
<dbReference type="GO" id="GO:0009100">
    <property type="term" value="P:glycoprotein metabolic process"/>
    <property type="evidence" value="ECO:0007669"/>
    <property type="project" value="Ensembl"/>
</dbReference>
<feature type="transmembrane region" description="Helical" evidence="13">
    <location>
        <begin position="447"/>
        <end position="467"/>
    </location>
</feature>
<dbReference type="InterPro" id="IPR049941">
    <property type="entry name" value="LPLAT_7/PORCN-like"/>
</dbReference>
<dbReference type="GO" id="GO:0098978">
    <property type="term" value="C:glutamatergic synapse"/>
    <property type="evidence" value="ECO:0007669"/>
    <property type="project" value="Ensembl"/>
</dbReference>
<dbReference type="PANTHER" id="PTHR13906:SF12">
    <property type="entry name" value="PROTEIN-SERINE O-PALMITOLEOYLTRANSFERASE PORCUPINE"/>
    <property type="match status" value="1"/>
</dbReference>
<evidence type="ECO:0000256" key="5">
    <source>
        <dbReference type="ARBA" id="ARBA00022824"/>
    </source>
</evidence>
<dbReference type="eggNOG" id="KOG4312">
    <property type="taxonomic scope" value="Eukaryota"/>
</dbReference>
<reference evidence="14" key="3">
    <citation type="submission" date="2025-09" db="UniProtKB">
        <authorList>
            <consortium name="Ensembl"/>
        </authorList>
    </citation>
    <scope>IDENTIFICATION</scope>
</reference>
<dbReference type="GO" id="GO:0032281">
    <property type="term" value="C:AMPA glutamate receptor complex"/>
    <property type="evidence" value="ECO:0007669"/>
    <property type="project" value="Ensembl"/>
</dbReference>
<comment type="similarity">
    <text evidence="9">Belongs to the membrane-bound acyltransferase family. Porcupine subfamily.</text>
</comment>
<dbReference type="GO" id="GO:0030258">
    <property type="term" value="P:lipid modification"/>
    <property type="evidence" value="ECO:0007669"/>
    <property type="project" value="TreeGrafter"/>
</dbReference>
<evidence type="ECO:0000256" key="6">
    <source>
        <dbReference type="ARBA" id="ARBA00022989"/>
    </source>
</evidence>
<feature type="transmembrane region" description="Helical" evidence="13">
    <location>
        <begin position="247"/>
        <end position="269"/>
    </location>
</feature>
<dbReference type="BioGRID-ORCS" id="103231923">
    <property type="hits" value="0 hits in 9 CRISPR screens"/>
</dbReference>
<dbReference type="GO" id="GO:1990698">
    <property type="term" value="F:palmitoleoyltransferase activity"/>
    <property type="evidence" value="ECO:0007669"/>
    <property type="project" value="UniProtKB-EC"/>
</dbReference>
<evidence type="ECO:0000256" key="4">
    <source>
        <dbReference type="ARBA" id="ARBA00022692"/>
    </source>
</evidence>
<sequence>MGLKCMPSHHHRTGLFTALERQRSFIHSRSQAVRVHAEHSHAHSWWLSLMYLTSHTLPQSSNLSIWPSIRGGPQWPPLAARNFSSSYCKAVSCLLPSRALTRSGCSLPSASPAASSGGSLHMVWVVLLSLLCYLVLFLCRHSSHRGVFLSVTILIYLLMGEMHMVDTVTWHKMRGAQMIVAMKAVSLGFDLDRGEVGAVPSPVEFMGYLYFVGTIVFGPWISFHSYLQAVQGRPLSCRWLQKVARSLALALLCLVLSTCVGPYLFPYFIPLDGDRLLRNKKRKARGTMVRWLRAYESAVSFHFSNYFVGFLSEATATLAGAGFTEEKDHLEWDLTVSKPLNVELPRSMVEVVTSWNLPMSYWLNNYVFKNALRLGTFSAVLVTYAASALLHGFSFHLAAVLLSLAFITYVEHVLRKRLARILSACVLSKRCPPDCSHQHRLGLGVRALNLLFGALAIFHLAYLGSLFDVDVDDTTEEQGYGMAYTVHKWSELSWASHWVTFGCWIFYRLIG</sequence>
<dbReference type="EC" id="2.3.1.250" evidence="10"/>
<reference evidence="14" key="2">
    <citation type="submission" date="2025-08" db="UniProtKB">
        <authorList>
            <consortium name="Ensembl"/>
        </authorList>
    </citation>
    <scope>IDENTIFICATION</scope>
</reference>
<keyword evidence="8" id="KW-0012">Acyltransferase</keyword>
<dbReference type="GO" id="GO:0005789">
    <property type="term" value="C:endoplasmic reticulum membrane"/>
    <property type="evidence" value="ECO:0007669"/>
    <property type="project" value="UniProtKB-SubCell"/>
</dbReference>
<dbReference type="OMA" id="WRQRSDW"/>
<dbReference type="GO" id="GO:0017147">
    <property type="term" value="F:Wnt-protein binding"/>
    <property type="evidence" value="ECO:0007669"/>
    <property type="project" value="Ensembl"/>
</dbReference>
<dbReference type="GO" id="GO:0016055">
    <property type="term" value="P:Wnt signaling pathway"/>
    <property type="evidence" value="ECO:0007669"/>
    <property type="project" value="UniProtKB-KW"/>
</dbReference>
<dbReference type="PANTHER" id="PTHR13906">
    <property type="entry name" value="PORCUPINE"/>
    <property type="match status" value="1"/>
</dbReference>
<evidence type="ECO:0000256" key="2">
    <source>
        <dbReference type="ARBA" id="ARBA00022679"/>
    </source>
</evidence>
<keyword evidence="4 13" id="KW-0812">Transmembrane</keyword>
<accession>A0A0D9RLF1</accession>
<dbReference type="InterPro" id="IPR004299">
    <property type="entry name" value="MBOAT_fam"/>
</dbReference>
<protein>
    <recommendedName>
        <fullName evidence="11">Protein-serine O-palmitoleoyltransferase porcupine</fullName>
        <ecNumber evidence="10">2.3.1.250</ecNumber>
    </recommendedName>
</protein>
<feature type="transmembrane region" description="Helical" evidence="13">
    <location>
        <begin position="121"/>
        <end position="139"/>
    </location>
</feature>
<dbReference type="RefSeq" id="XP_072869842.1">
    <property type="nucleotide sequence ID" value="XM_073013741.1"/>
</dbReference>